<evidence type="ECO:0000259" key="1">
    <source>
        <dbReference type="Pfam" id="PF13575"/>
    </source>
</evidence>
<keyword evidence="3" id="KW-1185">Reference proteome</keyword>
<gene>
    <name evidence="2" type="ORF">Lery_0295</name>
</gene>
<accession>A0A0W0TUL3</accession>
<sequence>MLNDVCFNNKNKLIENFTNDYINYISNDFYNAIHFFEKNKMLNELSKLNCLIENISINIVNYLSSIVDAYNPQRIIRLGDMHGYNKCTVLLESDNRKFIFKPIQCHFLLLINDLFILFNEFKDFDFYILKKISSDENGVLIEFIENEKIYDIHKFSYHYGAIIFLLTLLRGTDFHFENIFVVSSTPVLVDFETLFYPNILEFKNYDITATSLLKTNINSHSMMSRYHLNSKMIIKGIGSAYDVVKSNKQFITDLIYNYHSKSTRVILKPTSYYFDLLKNSMHPILLINKERRISYLETSLIGKKELSLAIMKYEIEDLLSLNIPCFYFQDGELYSSKGKIIKQEIILPSFDLVINELKNLEQFKKAITDAVISCASFENT</sequence>
<dbReference type="OrthoDB" id="9148343at2"/>
<reference evidence="2 3" key="1">
    <citation type="submission" date="2015-11" db="EMBL/GenBank/DDBJ databases">
        <title>Genomic analysis of 38 Legionella species identifies large and diverse effector repertoires.</title>
        <authorList>
            <person name="Burstein D."/>
            <person name="Amaro F."/>
            <person name="Zusman T."/>
            <person name="Lifshitz Z."/>
            <person name="Cohen O."/>
            <person name="Gilbert J.A."/>
            <person name="Pupko T."/>
            <person name="Shuman H.A."/>
            <person name="Segal G."/>
        </authorList>
    </citation>
    <scope>NUCLEOTIDE SEQUENCE [LARGE SCALE GENOMIC DNA]</scope>
    <source>
        <strain evidence="2 3">SE-32A-C8</strain>
    </source>
</reference>
<dbReference type="AlphaFoldDB" id="A0A0W0TUL3"/>
<dbReference type="Proteomes" id="UP000054773">
    <property type="component" value="Unassembled WGS sequence"/>
</dbReference>
<name>A0A0W0TUL3_LEGER</name>
<dbReference type="STRING" id="448.Lery_0295"/>
<dbReference type="PATRIC" id="fig|448.7.peg.309"/>
<dbReference type="InterPro" id="IPR025410">
    <property type="entry name" value="Lant_dehyd"/>
</dbReference>
<evidence type="ECO:0000313" key="2">
    <source>
        <dbReference type="EMBL" id="KTC99394.1"/>
    </source>
</evidence>
<dbReference type="EMBL" id="LNYA01000003">
    <property type="protein sequence ID" value="KTC99394.1"/>
    <property type="molecule type" value="Genomic_DNA"/>
</dbReference>
<feature type="domain" description="Lantibiotic biosynthesis protein dehydration" evidence="1">
    <location>
        <begin position="231"/>
        <end position="328"/>
    </location>
</feature>
<organism evidence="2 3">
    <name type="scientific">Legionella erythra</name>
    <dbReference type="NCBI Taxonomy" id="448"/>
    <lineage>
        <taxon>Bacteria</taxon>
        <taxon>Pseudomonadati</taxon>
        <taxon>Pseudomonadota</taxon>
        <taxon>Gammaproteobacteria</taxon>
        <taxon>Legionellales</taxon>
        <taxon>Legionellaceae</taxon>
        <taxon>Legionella</taxon>
    </lineage>
</organism>
<dbReference type="RefSeq" id="WP_058525475.1">
    <property type="nucleotide sequence ID" value="NZ_CAAAHY010000001.1"/>
</dbReference>
<protein>
    <recommendedName>
        <fullName evidence="1">Lantibiotic biosynthesis protein dehydration domain-containing protein</fullName>
    </recommendedName>
</protein>
<dbReference type="Pfam" id="PF13575">
    <property type="entry name" value="DUF4135"/>
    <property type="match status" value="2"/>
</dbReference>
<comment type="caution">
    <text evidence="2">The sequence shown here is derived from an EMBL/GenBank/DDBJ whole genome shotgun (WGS) entry which is preliminary data.</text>
</comment>
<feature type="domain" description="Lantibiotic biosynthesis protein dehydration" evidence="1">
    <location>
        <begin position="77"/>
        <end position="204"/>
    </location>
</feature>
<proteinExistence type="predicted"/>
<evidence type="ECO:0000313" key="3">
    <source>
        <dbReference type="Proteomes" id="UP000054773"/>
    </source>
</evidence>